<feature type="region of interest" description="Disordered" evidence="1">
    <location>
        <begin position="1"/>
        <end position="26"/>
    </location>
</feature>
<feature type="compositionally biased region" description="Low complexity" evidence="1">
    <location>
        <begin position="1"/>
        <end position="15"/>
    </location>
</feature>
<evidence type="ECO:0000313" key="3">
    <source>
        <dbReference type="Proteomes" id="UP000674234"/>
    </source>
</evidence>
<organism evidence="2 3">
    <name type="scientific">Microbispora oryzae</name>
    <dbReference type="NCBI Taxonomy" id="2806554"/>
    <lineage>
        <taxon>Bacteria</taxon>
        <taxon>Bacillati</taxon>
        <taxon>Actinomycetota</taxon>
        <taxon>Actinomycetes</taxon>
        <taxon>Streptosporangiales</taxon>
        <taxon>Streptosporangiaceae</taxon>
        <taxon>Microbispora</taxon>
    </lineage>
</organism>
<accession>A0A941AS01</accession>
<dbReference type="RefSeq" id="WP_210158268.1">
    <property type="nucleotide sequence ID" value="NZ_JAFCNB010000016.1"/>
</dbReference>
<evidence type="ECO:0000313" key="2">
    <source>
        <dbReference type="EMBL" id="MBP2706994.1"/>
    </source>
</evidence>
<name>A0A941AS01_9ACTN</name>
<dbReference type="Proteomes" id="UP000674234">
    <property type="component" value="Unassembled WGS sequence"/>
</dbReference>
<proteinExistence type="predicted"/>
<gene>
    <name evidence="2" type="ORF">JOL79_24720</name>
</gene>
<evidence type="ECO:0000256" key="1">
    <source>
        <dbReference type="SAM" id="MobiDB-lite"/>
    </source>
</evidence>
<sequence>MSPGQATAVGAATGPLPGGPGQPNPSQVHCAVTLQRIYGWLQASLPQTPQLAAVIPLIVQAVRLYRTGQFEACLSQVQYALAVVSPGQPIVPLL</sequence>
<keyword evidence="3" id="KW-1185">Reference proteome</keyword>
<reference evidence="2" key="1">
    <citation type="submission" date="2021-02" db="EMBL/GenBank/DDBJ databases">
        <title>Draft genome sequence of Microbispora sp. RL4-1S isolated from rice leaves in Thailand.</title>
        <authorList>
            <person name="Muangham S."/>
            <person name="Duangmal K."/>
        </authorList>
    </citation>
    <scope>NUCLEOTIDE SEQUENCE</scope>
    <source>
        <strain evidence="2">RL4-1S</strain>
    </source>
</reference>
<dbReference type="EMBL" id="JAFCNB010000016">
    <property type="protein sequence ID" value="MBP2706994.1"/>
    <property type="molecule type" value="Genomic_DNA"/>
</dbReference>
<protein>
    <submittedName>
        <fullName evidence="2">Uncharacterized protein</fullName>
    </submittedName>
</protein>
<dbReference type="AlphaFoldDB" id="A0A941AS01"/>
<comment type="caution">
    <text evidence="2">The sequence shown here is derived from an EMBL/GenBank/DDBJ whole genome shotgun (WGS) entry which is preliminary data.</text>
</comment>